<reference evidence="13" key="1">
    <citation type="submission" date="2021-11" db="EMBL/GenBank/DDBJ databases">
        <authorList>
            <person name="Schell T."/>
        </authorList>
    </citation>
    <scope>NUCLEOTIDE SEQUENCE</scope>
    <source>
        <strain evidence="13">M5</strain>
    </source>
</reference>
<dbReference type="GO" id="GO:0006564">
    <property type="term" value="P:L-serine biosynthetic process"/>
    <property type="evidence" value="ECO:0007669"/>
    <property type="project" value="UniProtKB-KW"/>
</dbReference>
<dbReference type="NCBIfam" id="TIGR00338">
    <property type="entry name" value="serB"/>
    <property type="match status" value="1"/>
</dbReference>
<dbReference type="Pfam" id="PF00702">
    <property type="entry name" value="Hydrolase"/>
    <property type="match status" value="1"/>
</dbReference>
<keyword evidence="14" id="KW-1185">Reference proteome</keyword>
<evidence type="ECO:0000256" key="11">
    <source>
        <dbReference type="ARBA" id="ARBA00031693"/>
    </source>
</evidence>
<accession>A0A8J2WJK3</accession>
<evidence type="ECO:0000256" key="9">
    <source>
        <dbReference type="ARBA" id="ARBA00022842"/>
    </source>
</evidence>
<comment type="cofactor">
    <cofactor evidence="1">
        <name>Mg(2+)</name>
        <dbReference type="ChEBI" id="CHEBI:18420"/>
    </cofactor>
</comment>
<evidence type="ECO:0000256" key="10">
    <source>
        <dbReference type="ARBA" id="ARBA00023299"/>
    </source>
</evidence>
<keyword evidence="7" id="KW-0479">Metal-binding</keyword>
<comment type="caution">
    <text evidence="13">The sequence shown here is derived from an EMBL/GenBank/DDBJ whole genome shotgun (WGS) entry which is preliminary data.</text>
</comment>
<comment type="pathway">
    <text evidence="2">Amino-acid biosynthesis; L-serine biosynthesis; L-serine from 3-phospho-D-glycerate: step 3/3.</text>
</comment>
<dbReference type="GO" id="GO:0000287">
    <property type="term" value="F:magnesium ion binding"/>
    <property type="evidence" value="ECO:0007669"/>
    <property type="project" value="TreeGrafter"/>
</dbReference>
<gene>
    <name evidence="13" type="ORF">DGAL_LOCUS7606</name>
</gene>
<evidence type="ECO:0000256" key="8">
    <source>
        <dbReference type="ARBA" id="ARBA00022801"/>
    </source>
</evidence>
<dbReference type="CDD" id="cd04309">
    <property type="entry name" value="HAD_PSP_eu"/>
    <property type="match status" value="1"/>
</dbReference>
<evidence type="ECO:0000313" key="13">
    <source>
        <dbReference type="EMBL" id="CAH0104692.1"/>
    </source>
</evidence>
<organism evidence="13 14">
    <name type="scientific">Daphnia galeata</name>
    <dbReference type="NCBI Taxonomy" id="27404"/>
    <lineage>
        <taxon>Eukaryota</taxon>
        <taxon>Metazoa</taxon>
        <taxon>Ecdysozoa</taxon>
        <taxon>Arthropoda</taxon>
        <taxon>Crustacea</taxon>
        <taxon>Branchiopoda</taxon>
        <taxon>Diplostraca</taxon>
        <taxon>Cladocera</taxon>
        <taxon>Anomopoda</taxon>
        <taxon>Daphniidae</taxon>
        <taxon>Daphnia</taxon>
    </lineage>
</organism>
<evidence type="ECO:0000256" key="1">
    <source>
        <dbReference type="ARBA" id="ARBA00001946"/>
    </source>
</evidence>
<evidence type="ECO:0000256" key="2">
    <source>
        <dbReference type="ARBA" id="ARBA00005135"/>
    </source>
</evidence>
<keyword evidence="9" id="KW-0460">Magnesium</keyword>
<evidence type="ECO:0000256" key="5">
    <source>
        <dbReference type="ARBA" id="ARBA00015196"/>
    </source>
</evidence>
<dbReference type="EC" id="3.1.3.3" evidence="4"/>
<dbReference type="InterPro" id="IPR036412">
    <property type="entry name" value="HAD-like_sf"/>
</dbReference>
<dbReference type="UniPathway" id="UPA00135">
    <property type="reaction ID" value="UER00198"/>
</dbReference>
<evidence type="ECO:0000256" key="12">
    <source>
        <dbReference type="PIRSR" id="PIRSR604469-1"/>
    </source>
</evidence>
<dbReference type="NCBIfam" id="TIGR01488">
    <property type="entry name" value="HAD-SF-IB"/>
    <property type="match status" value="1"/>
</dbReference>
<evidence type="ECO:0000256" key="7">
    <source>
        <dbReference type="ARBA" id="ARBA00022723"/>
    </source>
</evidence>
<dbReference type="SUPFAM" id="SSF56784">
    <property type="entry name" value="HAD-like"/>
    <property type="match status" value="1"/>
</dbReference>
<dbReference type="OrthoDB" id="27226at2759"/>
<proteinExistence type="inferred from homology"/>
<evidence type="ECO:0000256" key="6">
    <source>
        <dbReference type="ARBA" id="ARBA00022605"/>
    </source>
</evidence>
<dbReference type="InterPro" id="IPR050582">
    <property type="entry name" value="HAD-like_SerB"/>
</dbReference>
<dbReference type="GO" id="GO:0005737">
    <property type="term" value="C:cytoplasm"/>
    <property type="evidence" value="ECO:0007669"/>
    <property type="project" value="TreeGrafter"/>
</dbReference>
<protein>
    <recommendedName>
        <fullName evidence="5">Phosphoserine phosphatase</fullName>
        <ecNumber evidence="4">3.1.3.3</ecNumber>
    </recommendedName>
    <alternativeName>
        <fullName evidence="11">O-phosphoserine phosphohydrolase</fullName>
    </alternativeName>
</protein>
<dbReference type="InterPro" id="IPR004469">
    <property type="entry name" value="PSP"/>
</dbReference>
<evidence type="ECO:0000256" key="3">
    <source>
        <dbReference type="ARBA" id="ARBA00009184"/>
    </source>
</evidence>
<keyword evidence="10" id="KW-0718">Serine biosynthesis</keyword>
<dbReference type="EMBL" id="CAKKLH010000150">
    <property type="protein sequence ID" value="CAH0104692.1"/>
    <property type="molecule type" value="Genomic_DNA"/>
</dbReference>
<keyword evidence="8" id="KW-0378">Hydrolase</keyword>
<dbReference type="FunFam" id="3.40.50.1000:FF:000077">
    <property type="entry name" value="Phosphoserine phosphatase, chloroplastic"/>
    <property type="match status" value="1"/>
</dbReference>
<sequence length="227" mass="25182">MSSKQEVIKLLKQADAICFDVDSTVCVGEGIDDLALFCGKGQEIKEMTCKAMSGNLDFREALISRLDLIQPHYDQVMHIAKEQHLKITPHLHALIKTLHLLNKKLYLISGGFESLIHPVADYLGIPKENIYANKLKFYHDGRYAGFDEDQPTSRSGGKGKVIQTIREKFGHSIIVMIGDGVTDMEACPPADAFIGFGGNVEREVVKSNAGWFVTDFQDLINVLDDGN</sequence>
<name>A0A8J2WJK3_9CRUS</name>
<dbReference type="Gene3D" id="3.40.50.1000">
    <property type="entry name" value="HAD superfamily/HAD-like"/>
    <property type="match status" value="1"/>
</dbReference>
<evidence type="ECO:0000256" key="4">
    <source>
        <dbReference type="ARBA" id="ARBA00012640"/>
    </source>
</evidence>
<evidence type="ECO:0000313" key="14">
    <source>
        <dbReference type="Proteomes" id="UP000789390"/>
    </source>
</evidence>
<dbReference type="InterPro" id="IPR023214">
    <property type="entry name" value="HAD_sf"/>
</dbReference>
<keyword evidence="6" id="KW-0028">Amino-acid biosynthesis</keyword>
<comment type="similarity">
    <text evidence="3">Belongs to the HAD-like hydrolase superfamily. SerB family.</text>
</comment>
<dbReference type="AlphaFoldDB" id="A0A8J2WJK3"/>
<dbReference type="PANTHER" id="PTHR43344:SF2">
    <property type="entry name" value="PHOSPHOSERINE PHOSPHATASE"/>
    <property type="match status" value="1"/>
</dbReference>
<feature type="active site" description="Nucleophile" evidence="12">
    <location>
        <position position="20"/>
    </location>
</feature>
<feature type="active site" description="Proton donor" evidence="12">
    <location>
        <position position="22"/>
    </location>
</feature>
<dbReference type="Proteomes" id="UP000789390">
    <property type="component" value="Unassembled WGS sequence"/>
</dbReference>
<dbReference type="GO" id="GO:0036424">
    <property type="term" value="F:L-phosphoserine phosphatase activity"/>
    <property type="evidence" value="ECO:0007669"/>
    <property type="project" value="InterPro"/>
</dbReference>
<dbReference type="Gene3D" id="1.10.150.210">
    <property type="entry name" value="Phosphoserine phosphatase, domain 2"/>
    <property type="match status" value="1"/>
</dbReference>
<dbReference type="PANTHER" id="PTHR43344">
    <property type="entry name" value="PHOSPHOSERINE PHOSPHATASE"/>
    <property type="match status" value="1"/>
</dbReference>